<keyword evidence="2" id="KW-1185">Reference proteome</keyword>
<reference evidence="1 2" key="1">
    <citation type="submission" date="2024-08" db="EMBL/GenBank/DDBJ databases">
        <title>Draft Genome Sequence of Legionella lytica strain DSB2004, Isolated From a Fire Sprinkler System.</title>
        <authorList>
            <person name="Everhart A.D."/>
            <person name="Kidane D.T."/>
            <person name="Farone A.L."/>
            <person name="Farone M.B."/>
        </authorList>
    </citation>
    <scope>NUCLEOTIDE SEQUENCE [LARGE SCALE GENOMIC DNA]</scope>
    <source>
        <strain evidence="1 2">DSB2004</strain>
    </source>
</reference>
<comment type="caution">
    <text evidence="1">The sequence shown here is derived from an EMBL/GenBank/DDBJ whole genome shotgun (WGS) entry which is preliminary data.</text>
</comment>
<evidence type="ECO:0000313" key="2">
    <source>
        <dbReference type="Proteomes" id="UP001615550"/>
    </source>
</evidence>
<accession>A0ABW8DCS2</accession>
<dbReference type="Proteomes" id="UP001615550">
    <property type="component" value="Unassembled WGS sequence"/>
</dbReference>
<gene>
    <name evidence="1" type="ORF">ACD661_12370</name>
</gene>
<dbReference type="EMBL" id="JBGORX010000005">
    <property type="protein sequence ID" value="MFJ1269354.1"/>
    <property type="molecule type" value="Genomic_DNA"/>
</dbReference>
<proteinExistence type="predicted"/>
<dbReference type="RefSeq" id="WP_400188177.1">
    <property type="nucleotide sequence ID" value="NZ_JBGORX010000005.1"/>
</dbReference>
<sequence length="252" mass="28174">MKFFSTPATVLTSLGLYSNEIQYLLEKLTGKKAWVSYKDDEGHVLRLQIIRKNNGTYFALVDAESLCGLKDKTLFIRNGVEFGLKQQGLDIPFTEIAVGGLVSDEGRLGIFSKLLGKVPPAVHEYVAFKLPGESQVFIDDPRTGFFDWREKFQSRTNNQVCCFAATAIFIASCIALKRGDAPDSTPELFNEIYKNDELRALIQQLENKVGSSTETKKQVMDSFVKALSNFPFPRLDKKEENGNEAILTALKA</sequence>
<evidence type="ECO:0000313" key="1">
    <source>
        <dbReference type="EMBL" id="MFJ1269354.1"/>
    </source>
</evidence>
<protein>
    <submittedName>
        <fullName evidence="1">Uncharacterized protein</fullName>
    </submittedName>
</protein>
<name>A0ABW8DCS2_9GAMM</name>
<organism evidence="1 2">
    <name type="scientific">Legionella lytica</name>
    <dbReference type="NCBI Taxonomy" id="96232"/>
    <lineage>
        <taxon>Bacteria</taxon>
        <taxon>Pseudomonadati</taxon>
        <taxon>Pseudomonadota</taxon>
        <taxon>Gammaproteobacteria</taxon>
        <taxon>Legionellales</taxon>
        <taxon>Legionellaceae</taxon>
        <taxon>Legionella</taxon>
    </lineage>
</organism>